<evidence type="ECO:0000259" key="3">
    <source>
        <dbReference type="Pfam" id="PF03968"/>
    </source>
</evidence>
<accession>A0A8X8H0D3</accession>
<dbReference type="GO" id="GO:0015920">
    <property type="term" value="P:lipopolysaccharide transport"/>
    <property type="evidence" value="ECO:0007669"/>
    <property type="project" value="TreeGrafter"/>
</dbReference>
<dbReference type="PANTHER" id="PTHR36504:SF1">
    <property type="entry name" value="LIPOPOLYSACCHARIDE EXPORT SYSTEM PROTEIN LPTA"/>
    <property type="match status" value="1"/>
</dbReference>
<dbReference type="Pfam" id="PF03968">
    <property type="entry name" value="LptD_N"/>
    <property type="match status" value="1"/>
</dbReference>
<reference evidence="4" key="1">
    <citation type="submission" date="2020-05" db="EMBL/GenBank/DDBJ databases">
        <title>Fertoebacter nigrum gen. nov., sp. nov., a new member of the family Rhodobacteraceae.</title>
        <authorList>
            <person name="Szuroczki S."/>
            <person name="Abbaszade G."/>
            <person name="Buni D."/>
            <person name="Schumann P."/>
            <person name="Toth E."/>
        </authorList>
    </citation>
    <scope>NUCLEOTIDE SEQUENCE</scope>
    <source>
        <strain evidence="4">RG-N-1a</strain>
    </source>
</reference>
<dbReference type="EMBL" id="WHUT02000007">
    <property type="protein sequence ID" value="NUB45223.1"/>
    <property type="molecule type" value="Genomic_DNA"/>
</dbReference>
<gene>
    <name evidence="4" type="ORF">GEU84_012560</name>
</gene>
<evidence type="ECO:0000256" key="1">
    <source>
        <dbReference type="ARBA" id="ARBA00022729"/>
    </source>
</evidence>
<feature type="chain" id="PRO_5036500110" evidence="2">
    <location>
        <begin position="24"/>
        <end position="172"/>
    </location>
</feature>
<dbReference type="GO" id="GO:0017089">
    <property type="term" value="F:glycolipid transfer activity"/>
    <property type="evidence" value="ECO:0007669"/>
    <property type="project" value="TreeGrafter"/>
</dbReference>
<sequence>MSHPLLSLVLACTLAAAPLAARAQGATVAFGGLQQDTSLPVEIQADQLAVNQADGSATFTGNVLVGQGEMRLSAGEVRVEYGPEGGSIERLHASGGVTLANKAEAAESVEAVYTIASGQVVMTGDVLLTQGQSALSGQKLVIDLKAGTGVMEGRVQTVFQPGGSVGGGAGSE</sequence>
<evidence type="ECO:0000256" key="2">
    <source>
        <dbReference type="SAM" id="SignalP"/>
    </source>
</evidence>
<proteinExistence type="predicted"/>
<evidence type="ECO:0000313" key="4">
    <source>
        <dbReference type="EMBL" id="NUB45223.1"/>
    </source>
</evidence>
<dbReference type="Gene3D" id="2.60.450.10">
    <property type="entry name" value="Lipopolysaccharide (LPS) transport protein A like domain"/>
    <property type="match status" value="1"/>
</dbReference>
<dbReference type="Proteomes" id="UP000484076">
    <property type="component" value="Unassembled WGS sequence"/>
</dbReference>
<name>A0A8X8H0D3_9RHOB</name>
<dbReference type="GO" id="GO:0009279">
    <property type="term" value="C:cell outer membrane"/>
    <property type="evidence" value="ECO:0007669"/>
    <property type="project" value="TreeGrafter"/>
</dbReference>
<keyword evidence="1 2" id="KW-0732">Signal</keyword>
<dbReference type="InterPro" id="IPR005653">
    <property type="entry name" value="OstA-like_N"/>
</dbReference>
<dbReference type="GO" id="GO:0030288">
    <property type="term" value="C:outer membrane-bounded periplasmic space"/>
    <property type="evidence" value="ECO:0007669"/>
    <property type="project" value="TreeGrafter"/>
</dbReference>
<keyword evidence="5" id="KW-1185">Reference proteome</keyword>
<feature type="signal peptide" evidence="2">
    <location>
        <begin position="1"/>
        <end position="23"/>
    </location>
</feature>
<dbReference type="InterPro" id="IPR052037">
    <property type="entry name" value="LPS_export_LptA"/>
</dbReference>
<dbReference type="RefSeq" id="WP_152826580.1">
    <property type="nucleotide sequence ID" value="NZ_WHUT02000007.1"/>
</dbReference>
<protein>
    <submittedName>
        <fullName evidence="4">Lipopolysaccharide transport periplasmic protein LptA</fullName>
    </submittedName>
</protein>
<dbReference type="PANTHER" id="PTHR36504">
    <property type="entry name" value="LIPOPOLYSACCHARIDE EXPORT SYSTEM PROTEIN LPTA"/>
    <property type="match status" value="1"/>
</dbReference>
<organism evidence="4 5">
    <name type="scientific">Fertoeibacter niger</name>
    <dbReference type="NCBI Taxonomy" id="2656921"/>
    <lineage>
        <taxon>Bacteria</taxon>
        <taxon>Pseudomonadati</taxon>
        <taxon>Pseudomonadota</taxon>
        <taxon>Alphaproteobacteria</taxon>
        <taxon>Rhodobacterales</taxon>
        <taxon>Paracoccaceae</taxon>
        <taxon>Fertoeibacter</taxon>
    </lineage>
</organism>
<comment type="caution">
    <text evidence="4">The sequence shown here is derived from an EMBL/GenBank/DDBJ whole genome shotgun (WGS) entry which is preliminary data.</text>
</comment>
<feature type="domain" description="Organic solvent tolerance-like N-terminal" evidence="3">
    <location>
        <begin position="42"/>
        <end position="147"/>
    </location>
</feature>
<evidence type="ECO:0000313" key="5">
    <source>
        <dbReference type="Proteomes" id="UP000484076"/>
    </source>
</evidence>
<dbReference type="AlphaFoldDB" id="A0A8X8H0D3"/>